<keyword evidence="3 10" id="KW-0812">Transmembrane</keyword>
<dbReference type="InterPro" id="IPR027417">
    <property type="entry name" value="P-loop_NTPase"/>
</dbReference>
<dbReference type="InterPro" id="IPR017871">
    <property type="entry name" value="ABC_transporter-like_CS"/>
</dbReference>
<dbReference type="InterPro" id="IPR003593">
    <property type="entry name" value="AAA+_ATPase"/>
</dbReference>
<keyword evidence="2" id="KW-0813">Transport</keyword>
<dbReference type="SUPFAM" id="SSF90123">
    <property type="entry name" value="ABC transporter transmembrane region"/>
    <property type="match status" value="1"/>
</dbReference>
<dbReference type="PANTHER" id="PTHR45136">
    <property type="entry name" value="ABC TRANSPORTER DOMAIN-CONTAINING PROTEIN"/>
    <property type="match status" value="1"/>
</dbReference>
<organism evidence="13 14">
    <name type="scientific">Penstemon davidsonii</name>
    <dbReference type="NCBI Taxonomy" id="160366"/>
    <lineage>
        <taxon>Eukaryota</taxon>
        <taxon>Viridiplantae</taxon>
        <taxon>Streptophyta</taxon>
        <taxon>Embryophyta</taxon>
        <taxon>Tracheophyta</taxon>
        <taxon>Spermatophyta</taxon>
        <taxon>Magnoliopsida</taxon>
        <taxon>eudicotyledons</taxon>
        <taxon>Gunneridae</taxon>
        <taxon>Pentapetalae</taxon>
        <taxon>asterids</taxon>
        <taxon>lamiids</taxon>
        <taxon>Lamiales</taxon>
        <taxon>Plantaginaceae</taxon>
        <taxon>Cheloneae</taxon>
        <taxon>Penstemon</taxon>
    </lineage>
</organism>
<dbReference type="Gene3D" id="3.40.50.300">
    <property type="entry name" value="P-loop containing nucleotide triphosphate hydrolases"/>
    <property type="match status" value="2"/>
</dbReference>
<dbReference type="PROSITE" id="PS50929">
    <property type="entry name" value="ABC_TM1F"/>
    <property type="match status" value="1"/>
</dbReference>
<keyword evidence="6" id="KW-0067">ATP-binding</keyword>
<dbReference type="Gene3D" id="1.20.1560.10">
    <property type="entry name" value="ABC transporter type 1, transmembrane domain"/>
    <property type="match status" value="1"/>
</dbReference>
<feature type="transmembrane region" description="Helical" evidence="10">
    <location>
        <begin position="396"/>
        <end position="421"/>
    </location>
</feature>
<feature type="domain" description="ABC transporter" evidence="11">
    <location>
        <begin position="679"/>
        <end position="915"/>
    </location>
</feature>
<feature type="domain" description="ABC transmembrane type-1" evidence="12">
    <location>
        <begin position="355"/>
        <end position="642"/>
    </location>
</feature>
<dbReference type="InterPro" id="IPR003439">
    <property type="entry name" value="ABC_transporter-like_ATP-bd"/>
</dbReference>
<reference evidence="13 14" key="1">
    <citation type="journal article" date="2023" name="bioRxiv">
        <title>Genome report: Whole genome sequence and annotation of Penstemon davidsonii.</title>
        <authorList>
            <person name="Ostevik K.L."/>
            <person name="Alabady M."/>
            <person name="Zhang M."/>
            <person name="Rausher M.D."/>
        </authorList>
    </citation>
    <scope>NUCLEOTIDE SEQUENCE [LARGE SCALE GENOMIC DNA]</scope>
    <source>
        <strain evidence="13">DNT005</strain>
        <tissue evidence="13">Whole leaf</tissue>
    </source>
</reference>
<dbReference type="SUPFAM" id="SSF52540">
    <property type="entry name" value="P-loop containing nucleoside triphosphate hydrolases"/>
    <property type="match status" value="2"/>
</dbReference>
<feature type="transmembrane region" description="Helical" evidence="10">
    <location>
        <begin position="499"/>
        <end position="516"/>
    </location>
</feature>
<evidence type="ECO:0000256" key="3">
    <source>
        <dbReference type="ARBA" id="ARBA00022692"/>
    </source>
</evidence>
<feature type="domain" description="ABC transporter" evidence="11">
    <location>
        <begin position="47"/>
        <end position="283"/>
    </location>
</feature>
<sequence length="923" mass="101562">MSALPNVPFIIEALAAAKRIFEMIDRVPDIDPENDSGKVIENVRGQIEFREVYFSYPSRKDEQVLEELNLKITPGQKVGLVGGSGSGKSTIISLLERFYDPVKGDILLDGHRIKRLQLKWLRSQIGLVNQEPVLFATSIKQNILFGKEDASVELIVRAAKSANAHDFIIKFPQGYDTQVGQLGVQLSGGQKQRIAIARALLRDPRILLLDEATSALDAQSESMVQDAIDKASLGRTTIVIAHCFTSIRNVDKIVVLESGRVLESGSHAELMAINNGEGGIYSQMLKLQKSEIPNEASSLYAHSPTYTALSSIQNSPASSFNSYYERDEKSNKFSTPNPSQWRLLEMNAPEWKRALLGCLGAVIFGAILPINACFMGSLVSVYFIDNRSEIKSETKFYSFMFLGIGFITFFSNLLQHYNFAIMGERLTKRMREKVLQNVFTFEVGWFDQDENTSAAVCNRLASEANMVRSLVGDRISLLVQVFANAFLSFALGLIVTWKVSAVVIAIQPLIIASFYYKTVLMTQMSENAQEAQNEGSQLASEAVVNHRTITAFSSQNRIINLFEATLEGPKKESIRQSWISGVGLSTSQFLTVAAVTLTFWYGGTLMSKGLLTSKQLFLAFFILMSTGKTIADAGTMTSDLSRGSSAVGSVFAIIDRKSKIESDNEEGIKASDQTLKGKIEFDGVFFSYPSRPEVMIFQGLSLKIDAGTTIALVGESGSGKSTVIGLIERFYDPIKGTVLIDDYDVKSYNLRDLRSHIALVSQEPALFSGTIYDNIVYGRDDATEAEIIEAATLANAHEFISSMKNGYQTYCGERGVQLSGGQKQRIALARAILKKPSILLLDEATSALDSVSENLVQEALEKMMVDRTCVIVAHRLSTIQKADYIAVVKNGKVVEKGSHSELLALGDHGSYCSLIKLQHCYSP</sequence>
<proteinExistence type="inferred from homology"/>
<keyword evidence="7 10" id="KW-1133">Transmembrane helix</keyword>
<dbReference type="CDD" id="cd18578">
    <property type="entry name" value="ABC_6TM_Pgp_ABCB1_D2_like"/>
    <property type="match status" value="1"/>
</dbReference>
<keyword evidence="8 10" id="KW-0472">Membrane</keyword>
<evidence type="ECO:0000256" key="8">
    <source>
        <dbReference type="ARBA" id="ARBA00023136"/>
    </source>
</evidence>
<dbReference type="PROSITE" id="PS00211">
    <property type="entry name" value="ABC_TRANSPORTER_1"/>
    <property type="match status" value="2"/>
</dbReference>
<keyword evidence="4" id="KW-0677">Repeat</keyword>
<accession>A0ABR0D8Z0</accession>
<evidence type="ECO:0000313" key="14">
    <source>
        <dbReference type="Proteomes" id="UP001291926"/>
    </source>
</evidence>
<dbReference type="InterPro" id="IPR011527">
    <property type="entry name" value="ABC1_TM_dom"/>
</dbReference>
<name>A0ABR0D8Z0_9LAMI</name>
<dbReference type="Pfam" id="PF00664">
    <property type="entry name" value="ABC_membrane"/>
    <property type="match status" value="1"/>
</dbReference>
<dbReference type="PROSITE" id="PS50893">
    <property type="entry name" value="ABC_TRANSPORTER_2"/>
    <property type="match status" value="2"/>
</dbReference>
<feature type="transmembrane region" description="Helical" evidence="10">
    <location>
        <begin position="354"/>
        <end position="384"/>
    </location>
</feature>
<dbReference type="Pfam" id="PF00005">
    <property type="entry name" value="ABC_tran"/>
    <property type="match status" value="2"/>
</dbReference>
<dbReference type="PANTHER" id="PTHR45136:SF2">
    <property type="entry name" value="ABC TRANSPORTER DOMAIN-CONTAINING PROTEIN"/>
    <property type="match status" value="1"/>
</dbReference>
<feature type="transmembrane region" description="Helical" evidence="10">
    <location>
        <begin position="578"/>
        <end position="601"/>
    </location>
</feature>
<dbReference type="InterPro" id="IPR036640">
    <property type="entry name" value="ABC1_TM_sf"/>
</dbReference>
<keyword evidence="14" id="KW-1185">Reference proteome</keyword>
<comment type="similarity">
    <text evidence="1">Belongs to the ABC transporter superfamily. ABCB family. Multidrug resistance exporter (TC 3.A.1.201) subfamily.</text>
</comment>
<evidence type="ECO:0000256" key="9">
    <source>
        <dbReference type="ARBA" id="ARBA00023180"/>
    </source>
</evidence>
<feature type="transmembrane region" description="Helical" evidence="10">
    <location>
        <begin position="475"/>
        <end position="493"/>
    </location>
</feature>
<dbReference type="EMBL" id="JAYDYQ010002533">
    <property type="protein sequence ID" value="KAK4485731.1"/>
    <property type="molecule type" value="Genomic_DNA"/>
</dbReference>
<comment type="caution">
    <text evidence="13">The sequence shown here is derived from an EMBL/GenBank/DDBJ whole genome shotgun (WGS) entry which is preliminary data.</text>
</comment>
<evidence type="ECO:0000256" key="5">
    <source>
        <dbReference type="ARBA" id="ARBA00022741"/>
    </source>
</evidence>
<gene>
    <name evidence="13" type="ORF">RD792_008377</name>
</gene>
<dbReference type="SMART" id="SM00382">
    <property type="entry name" value="AAA"/>
    <property type="match status" value="2"/>
</dbReference>
<keyword evidence="9" id="KW-0325">Glycoprotein</keyword>
<evidence type="ECO:0000256" key="10">
    <source>
        <dbReference type="SAM" id="Phobius"/>
    </source>
</evidence>
<evidence type="ECO:0000259" key="12">
    <source>
        <dbReference type="PROSITE" id="PS50929"/>
    </source>
</evidence>
<evidence type="ECO:0000256" key="6">
    <source>
        <dbReference type="ARBA" id="ARBA00022840"/>
    </source>
</evidence>
<evidence type="ECO:0000256" key="2">
    <source>
        <dbReference type="ARBA" id="ARBA00022448"/>
    </source>
</evidence>
<evidence type="ECO:0000256" key="4">
    <source>
        <dbReference type="ARBA" id="ARBA00022737"/>
    </source>
</evidence>
<keyword evidence="5" id="KW-0547">Nucleotide-binding</keyword>
<protein>
    <submittedName>
        <fullName evidence="13">Uncharacterized protein</fullName>
    </submittedName>
</protein>
<evidence type="ECO:0000259" key="11">
    <source>
        <dbReference type="PROSITE" id="PS50893"/>
    </source>
</evidence>
<evidence type="ECO:0000313" key="13">
    <source>
        <dbReference type="EMBL" id="KAK4485731.1"/>
    </source>
</evidence>
<dbReference type="CDD" id="cd03249">
    <property type="entry name" value="ABC_MTABC3_MDL1_MDL2"/>
    <property type="match status" value="2"/>
</dbReference>
<evidence type="ECO:0000256" key="7">
    <source>
        <dbReference type="ARBA" id="ARBA00022989"/>
    </source>
</evidence>
<evidence type="ECO:0000256" key="1">
    <source>
        <dbReference type="ARBA" id="ARBA00007577"/>
    </source>
</evidence>
<dbReference type="Proteomes" id="UP001291926">
    <property type="component" value="Unassembled WGS sequence"/>
</dbReference>